<feature type="chain" id="PRO_5010169361" description="PXPV repeat-containing protein" evidence="2">
    <location>
        <begin position="20"/>
        <end position="97"/>
    </location>
</feature>
<gene>
    <name evidence="3" type="ORF">SAMN05216412_11011</name>
</gene>
<evidence type="ECO:0000313" key="4">
    <source>
        <dbReference type="Proteomes" id="UP000183339"/>
    </source>
</evidence>
<sequence length="97" mass="10500">MRLIITALLASLLADIAQAEPPHLRDRETGKYLGNLSANPYDPNSVNNPYGQYGSQYSPDSVNNPYGQYGSQYSNDSANNPYATNAPGIYGGDGYSY</sequence>
<reference evidence="3 4" key="1">
    <citation type="submission" date="2016-10" db="EMBL/GenBank/DDBJ databases">
        <authorList>
            <person name="de Groot N.N."/>
        </authorList>
    </citation>
    <scope>NUCLEOTIDE SEQUENCE [LARGE SCALE GENOMIC DNA]</scope>
    <source>
        <strain evidence="3 4">Nl7</strain>
    </source>
</reference>
<protein>
    <recommendedName>
        <fullName evidence="5">PXPV repeat-containing protein</fullName>
    </recommendedName>
</protein>
<accession>A0A1I0FSX7</accession>
<dbReference type="EMBL" id="FOHI01000010">
    <property type="protein sequence ID" value="SET60662.1"/>
    <property type="molecule type" value="Genomic_DNA"/>
</dbReference>
<feature type="signal peptide" evidence="2">
    <location>
        <begin position="1"/>
        <end position="19"/>
    </location>
</feature>
<evidence type="ECO:0000256" key="2">
    <source>
        <dbReference type="SAM" id="SignalP"/>
    </source>
</evidence>
<proteinExistence type="predicted"/>
<evidence type="ECO:0000256" key="1">
    <source>
        <dbReference type="SAM" id="MobiDB-lite"/>
    </source>
</evidence>
<dbReference type="RefSeq" id="WP_074709075.1">
    <property type="nucleotide sequence ID" value="NZ_FOHI01000010.1"/>
</dbReference>
<organism evidence="3 4">
    <name type="scientific">Nitrosospira multiformis</name>
    <dbReference type="NCBI Taxonomy" id="1231"/>
    <lineage>
        <taxon>Bacteria</taxon>
        <taxon>Pseudomonadati</taxon>
        <taxon>Pseudomonadota</taxon>
        <taxon>Betaproteobacteria</taxon>
        <taxon>Nitrosomonadales</taxon>
        <taxon>Nitrosomonadaceae</taxon>
        <taxon>Nitrosospira</taxon>
    </lineage>
</organism>
<feature type="region of interest" description="Disordered" evidence="1">
    <location>
        <begin position="19"/>
        <end position="97"/>
    </location>
</feature>
<name>A0A1I0FSX7_9PROT</name>
<evidence type="ECO:0008006" key="5">
    <source>
        <dbReference type="Google" id="ProtNLM"/>
    </source>
</evidence>
<evidence type="ECO:0000313" key="3">
    <source>
        <dbReference type="EMBL" id="SET60662.1"/>
    </source>
</evidence>
<keyword evidence="2" id="KW-0732">Signal</keyword>
<feature type="compositionally biased region" description="Polar residues" evidence="1">
    <location>
        <begin position="36"/>
        <end position="83"/>
    </location>
</feature>
<dbReference type="Proteomes" id="UP000183339">
    <property type="component" value="Unassembled WGS sequence"/>
</dbReference>
<dbReference type="AlphaFoldDB" id="A0A1I0FSX7"/>
<dbReference type="OrthoDB" id="8566273at2"/>